<reference evidence="1" key="2">
    <citation type="journal article" date="2023" name="Int. J. Mol. Sci.">
        <title>De Novo Assembly and Annotation of 11 Diverse Shrub Willow (Salix) Genomes Reveals Novel Gene Organization in Sex-Linked Regions.</title>
        <authorList>
            <person name="Hyden B."/>
            <person name="Feng K."/>
            <person name="Yates T.B."/>
            <person name="Jawdy S."/>
            <person name="Cereghino C."/>
            <person name="Smart L.B."/>
            <person name="Muchero W."/>
        </authorList>
    </citation>
    <scope>NUCLEOTIDE SEQUENCE</scope>
    <source>
        <tissue evidence="1">Shoot tip</tissue>
    </source>
</reference>
<dbReference type="Proteomes" id="UP001141253">
    <property type="component" value="Chromosome 5"/>
</dbReference>
<organism evidence="1 2">
    <name type="scientific">Salix suchowensis</name>
    <dbReference type="NCBI Taxonomy" id="1278906"/>
    <lineage>
        <taxon>Eukaryota</taxon>
        <taxon>Viridiplantae</taxon>
        <taxon>Streptophyta</taxon>
        <taxon>Embryophyta</taxon>
        <taxon>Tracheophyta</taxon>
        <taxon>Spermatophyta</taxon>
        <taxon>Magnoliopsida</taxon>
        <taxon>eudicotyledons</taxon>
        <taxon>Gunneridae</taxon>
        <taxon>Pentapetalae</taxon>
        <taxon>rosids</taxon>
        <taxon>fabids</taxon>
        <taxon>Malpighiales</taxon>
        <taxon>Salicaceae</taxon>
        <taxon>Saliceae</taxon>
        <taxon>Salix</taxon>
    </lineage>
</organism>
<dbReference type="EMBL" id="JAPFFI010000003">
    <property type="protein sequence ID" value="KAJ6399072.1"/>
    <property type="molecule type" value="Genomic_DNA"/>
</dbReference>
<evidence type="ECO:0000313" key="1">
    <source>
        <dbReference type="EMBL" id="KAJ6399072.1"/>
    </source>
</evidence>
<accession>A0ABQ9CKQ7</accession>
<evidence type="ECO:0000313" key="2">
    <source>
        <dbReference type="Proteomes" id="UP001141253"/>
    </source>
</evidence>
<comment type="caution">
    <text evidence="1">The sequence shown here is derived from an EMBL/GenBank/DDBJ whole genome shotgun (WGS) entry which is preliminary data.</text>
</comment>
<reference evidence="1" key="1">
    <citation type="submission" date="2022-10" db="EMBL/GenBank/DDBJ databases">
        <authorList>
            <person name="Hyden B.L."/>
            <person name="Feng K."/>
            <person name="Yates T."/>
            <person name="Jawdy S."/>
            <person name="Smart L.B."/>
            <person name="Muchero W."/>
        </authorList>
    </citation>
    <scope>NUCLEOTIDE SEQUENCE</scope>
    <source>
        <tissue evidence="1">Shoot tip</tissue>
    </source>
</reference>
<gene>
    <name evidence="1" type="ORF">OIU77_019757</name>
</gene>
<sequence>MKGFSGLLNGTNFHVVLVEEPNTTVQESSSSSSMVAPDYIFCWSYLWRSAESDFQDDQAQFSEFITKYVYGFLAKRNAGPTIRSFKEAQWHRHKEFKLIAMNERLHD</sequence>
<proteinExistence type="predicted"/>
<keyword evidence="2" id="KW-1185">Reference proteome</keyword>
<protein>
    <submittedName>
        <fullName evidence="1">Uncharacterized protein</fullName>
    </submittedName>
</protein>
<name>A0ABQ9CKQ7_9ROSI</name>